<organism evidence="2 3">
    <name type="scientific">Methyloversatilis universalis (strain ATCC BAA-1314 / DSM 25237 / JCM 13912 / CCUG 52030 / FAM5)</name>
    <dbReference type="NCBI Taxonomy" id="1000565"/>
    <lineage>
        <taxon>Bacteria</taxon>
        <taxon>Pseudomonadati</taxon>
        <taxon>Pseudomonadota</taxon>
        <taxon>Betaproteobacteria</taxon>
        <taxon>Nitrosomonadales</taxon>
        <taxon>Sterolibacteriaceae</taxon>
        <taxon>Methyloversatilis</taxon>
    </lineage>
</organism>
<dbReference type="Proteomes" id="UP000005019">
    <property type="component" value="Unassembled WGS sequence"/>
</dbReference>
<keyword evidence="1" id="KW-1133">Transmembrane helix</keyword>
<dbReference type="OrthoDB" id="5496259at2"/>
<dbReference type="AlphaFoldDB" id="F5RAI6"/>
<feature type="transmembrane region" description="Helical" evidence="1">
    <location>
        <begin position="12"/>
        <end position="33"/>
    </location>
</feature>
<reference evidence="2 3" key="1">
    <citation type="journal article" date="2011" name="J. Bacteriol.">
        <title>Genome sequence of Methyloversatilis universalis FAM5T, a methylotrophic representative of the order Rhodocyclales.</title>
        <authorList>
            <person name="Kittichotirat W."/>
            <person name="Good N.M."/>
            <person name="Hall R."/>
            <person name="Bringel F."/>
            <person name="Lajus A."/>
            <person name="Medigue C."/>
            <person name="Smalley N.E."/>
            <person name="Beck D."/>
            <person name="Bumgarner R."/>
            <person name="Vuilleumier S."/>
            <person name="Kalyuzhnaya M.G."/>
        </authorList>
    </citation>
    <scope>NUCLEOTIDE SEQUENCE [LARGE SCALE GENOMIC DNA]</scope>
    <source>
        <strain evidence="3">ATCC BAA-1314 / JCM 13912 / FAM5</strain>
    </source>
</reference>
<dbReference type="Pfam" id="PF07963">
    <property type="entry name" value="N_methyl"/>
    <property type="match status" value="1"/>
</dbReference>
<comment type="caution">
    <text evidence="2">The sequence shown here is derived from an EMBL/GenBank/DDBJ whole genome shotgun (WGS) entry which is preliminary data.</text>
</comment>
<dbReference type="eggNOG" id="COG4966">
    <property type="taxonomic scope" value="Bacteria"/>
</dbReference>
<keyword evidence="1" id="KW-0812">Transmembrane</keyword>
<name>F5RAI6_METUF</name>
<dbReference type="RefSeq" id="WP_008059778.1">
    <property type="nucleotide sequence ID" value="NZ_AFHG01000036.1"/>
</dbReference>
<dbReference type="STRING" id="1000565.METUNv1_01200"/>
<evidence type="ECO:0000313" key="3">
    <source>
        <dbReference type="Proteomes" id="UP000005019"/>
    </source>
</evidence>
<dbReference type="InterPro" id="IPR012902">
    <property type="entry name" value="N_methyl_site"/>
</dbReference>
<keyword evidence="3" id="KW-1185">Reference proteome</keyword>
<sequence>MKRAGQRGSTLVELMIALAIGLFITAAAIGVMLGNRQTYDTTEGLSRIQESARMAFELLARDVREAGLNSCGGALQFVNVLNNPSSLWWTQWNGGLRGYGGTEAFSGAPIGTAAGQRVSGTAALQVMRSGSQPQTVAAHDTSTRTFTLSPANDALAAGDLAIVCNFSQASLFQVSAATATTVSHDTGGTPGNCSRGLGFADPPDCSTTGQTYRFEANAVLMKLESLAWYVGNTGRAGTTARSLFRVAPQNNAGTLTLVAEEVLEGVIDLQLDYLLEGTTAFVPAASVTNWNAVTGVRIRLQIEEPDRPAAVTDRVRRTMTHVVTLRNRMS</sequence>
<dbReference type="EMBL" id="AFHG01000036">
    <property type="protein sequence ID" value="EGK72435.1"/>
    <property type="molecule type" value="Genomic_DNA"/>
</dbReference>
<proteinExistence type="predicted"/>
<keyword evidence="1" id="KW-0472">Membrane</keyword>
<evidence type="ECO:0008006" key="4">
    <source>
        <dbReference type="Google" id="ProtNLM"/>
    </source>
</evidence>
<evidence type="ECO:0000313" key="2">
    <source>
        <dbReference type="EMBL" id="EGK72435.1"/>
    </source>
</evidence>
<accession>F5RAI6</accession>
<evidence type="ECO:0000256" key="1">
    <source>
        <dbReference type="SAM" id="Phobius"/>
    </source>
</evidence>
<gene>
    <name evidence="2" type="ORF">METUNv1_01200</name>
</gene>
<protein>
    <recommendedName>
        <fullName evidence="4">Type IV pilus assembly protein PilW</fullName>
    </recommendedName>
</protein>